<evidence type="ECO:0000313" key="2">
    <source>
        <dbReference type="EMBL" id="KAJ3708548.1"/>
    </source>
</evidence>
<dbReference type="PROSITE" id="PS50088">
    <property type="entry name" value="ANK_REPEAT"/>
    <property type="match status" value="3"/>
</dbReference>
<feature type="repeat" description="ANK" evidence="1">
    <location>
        <begin position="282"/>
        <end position="302"/>
    </location>
</feature>
<name>A0AAD6A307_9POAL</name>
<keyword evidence="1" id="KW-0040">ANK repeat</keyword>
<evidence type="ECO:0000256" key="1">
    <source>
        <dbReference type="PROSITE-ProRule" id="PRU00023"/>
    </source>
</evidence>
<dbReference type="SMART" id="SM00248">
    <property type="entry name" value="ANK"/>
    <property type="match status" value="7"/>
</dbReference>
<accession>A0AAD6A307</accession>
<dbReference type="EMBL" id="JAMRDG010000001">
    <property type="protein sequence ID" value="KAJ3708548.1"/>
    <property type="molecule type" value="Genomic_DNA"/>
</dbReference>
<dbReference type="Proteomes" id="UP001210211">
    <property type="component" value="Unassembled WGS sequence"/>
</dbReference>
<protein>
    <submittedName>
        <fullName evidence="2">Uncharacterized protein</fullName>
    </submittedName>
</protein>
<proteinExistence type="predicted"/>
<gene>
    <name evidence="2" type="ORF">LUZ61_012253</name>
</gene>
<dbReference type="AlphaFoldDB" id="A0AAD6A307"/>
<dbReference type="Pfam" id="PF12796">
    <property type="entry name" value="Ank_2"/>
    <property type="match status" value="3"/>
</dbReference>
<reference evidence="2 3" key="1">
    <citation type="journal article" date="2022" name="Cell">
        <title>Repeat-based holocentromeres influence genome architecture and karyotype evolution.</title>
        <authorList>
            <person name="Hofstatter P.G."/>
            <person name="Thangavel G."/>
            <person name="Lux T."/>
            <person name="Neumann P."/>
            <person name="Vondrak T."/>
            <person name="Novak P."/>
            <person name="Zhang M."/>
            <person name="Costa L."/>
            <person name="Castellani M."/>
            <person name="Scott A."/>
            <person name="Toegelov H."/>
            <person name="Fuchs J."/>
            <person name="Mata-Sucre Y."/>
            <person name="Dias Y."/>
            <person name="Vanzela A.L.L."/>
            <person name="Huettel B."/>
            <person name="Almeida C.C.S."/>
            <person name="Simkova H."/>
            <person name="Souza G."/>
            <person name="Pedrosa-Harand A."/>
            <person name="Macas J."/>
            <person name="Mayer K.F.X."/>
            <person name="Houben A."/>
            <person name="Marques A."/>
        </authorList>
    </citation>
    <scope>NUCLEOTIDE SEQUENCE [LARGE SCALE GENOMIC DNA]</scope>
    <source>
        <strain evidence="2">RhyTen1mFocal</strain>
    </source>
</reference>
<dbReference type="PANTHER" id="PTHR24121">
    <property type="entry name" value="NO MECHANORECEPTOR POTENTIAL C, ISOFORM D-RELATED"/>
    <property type="match status" value="1"/>
</dbReference>
<dbReference type="InterPro" id="IPR036770">
    <property type="entry name" value="Ankyrin_rpt-contain_sf"/>
</dbReference>
<feature type="repeat" description="ANK" evidence="1">
    <location>
        <begin position="97"/>
        <end position="123"/>
    </location>
</feature>
<comment type="caution">
    <text evidence="2">The sequence shown here is derived from an EMBL/GenBank/DDBJ whole genome shotgun (WGS) entry which is preliminary data.</text>
</comment>
<dbReference type="SUPFAM" id="SSF48403">
    <property type="entry name" value="Ankyrin repeat"/>
    <property type="match status" value="1"/>
</dbReference>
<sequence>MPTEIINAAINGNSDVLVQLLELMHEDPREVMITIGKSHSAPEQTEVEHTTALSELTTSATRFGDTLLHLLISRRHNELALRVFLKEQSLLQAHNNKFETPLHTAAKVGNEEVVRDLIQLNPDEVRDTLSKTNANGDTALHVAANHNHKDLVCELMRFDPEAAYKGNTLGFSPLYIAAVEGHTSMVQAMLQVDAALPCTKFSDGTFLVHVAARMGNSDLVVHFLQKYPDYAELLDPCRRNLFHMAAEQKDEKVFTTVFALATTGRPDISQMIESMINSRDYEGNTPLHIAAMKGHSGVMRAIWNKLNQDPGALLRNQKGETAFDLSVIQVRNTNEVYV</sequence>
<keyword evidence="3" id="KW-1185">Reference proteome</keyword>
<dbReference type="PROSITE" id="PS50297">
    <property type="entry name" value="ANK_REP_REGION"/>
    <property type="match status" value="3"/>
</dbReference>
<dbReference type="PANTHER" id="PTHR24121:SF21">
    <property type="entry name" value="ANKYRIN REPEAT FAMILY PROTEIN"/>
    <property type="match status" value="1"/>
</dbReference>
<dbReference type="Gene3D" id="1.25.40.20">
    <property type="entry name" value="Ankyrin repeat-containing domain"/>
    <property type="match status" value="1"/>
</dbReference>
<feature type="repeat" description="ANK" evidence="1">
    <location>
        <begin position="135"/>
        <end position="167"/>
    </location>
</feature>
<dbReference type="InterPro" id="IPR002110">
    <property type="entry name" value="Ankyrin_rpt"/>
</dbReference>
<evidence type="ECO:0000313" key="3">
    <source>
        <dbReference type="Proteomes" id="UP001210211"/>
    </source>
</evidence>
<organism evidence="2 3">
    <name type="scientific">Rhynchospora tenuis</name>
    <dbReference type="NCBI Taxonomy" id="198213"/>
    <lineage>
        <taxon>Eukaryota</taxon>
        <taxon>Viridiplantae</taxon>
        <taxon>Streptophyta</taxon>
        <taxon>Embryophyta</taxon>
        <taxon>Tracheophyta</taxon>
        <taxon>Spermatophyta</taxon>
        <taxon>Magnoliopsida</taxon>
        <taxon>Liliopsida</taxon>
        <taxon>Poales</taxon>
        <taxon>Cyperaceae</taxon>
        <taxon>Cyperoideae</taxon>
        <taxon>Rhynchosporeae</taxon>
        <taxon>Rhynchospora</taxon>
    </lineage>
</organism>